<dbReference type="Proteomes" id="UP000008744">
    <property type="component" value="Unassembled WGS sequence"/>
</dbReference>
<dbReference type="AlphaFoldDB" id="B4GLV6"/>
<evidence type="ECO:0000256" key="5">
    <source>
        <dbReference type="ARBA" id="ARBA00022833"/>
    </source>
</evidence>
<evidence type="ECO:0000256" key="10">
    <source>
        <dbReference type="SAM" id="MobiDB-lite"/>
    </source>
</evidence>
<dbReference type="InterPro" id="IPR011146">
    <property type="entry name" value="HIT-like"/>
</dbReference>
<reference evidence="12 13" key="1">
    <citation type="journal article" date="2007" name="Nature">
        <title>Evolution of genes and genomes on the Drosophila phylogeny.</title>
        <authorList>
            <consortium name="Drosophila 12 Genomes Consortium"/>
            <person name="Clark A.G."/>
            <person name="Eisen M.B."/>
            <person name="Smith D.R."/>
            <person name="Bergman C.M."/>
            <person name="Oliver B."/>
            <person name="Markow T.A."/>
            <person name="Kaufman T.C."/>
            <person name="Kellis M."/>
            <person name="Gelbart W."/>
            <person name="Iyer V.N."/>
            <person name="Pollard D.A."/>
            <person name="Sackton T.B."/>
            <person name="Larracuente A.M."/>
            <person name="Singh N.D."/>
            <person name="Abad J.P."/>
            <person name="Abt D.N."/>
            <person name="Adryan B."/>
            <person name="Aguade M."/>
            <person name="Akashi H."/>
            <person name="Anderson W.W."/>
            <person name="Aquadro C.F."/>
            <person name="Ardell D.H."/>
            <person name="Arguello R."/>
            <person name="Artieri C.G."/>
            <person name="Barbash D.A."/>
            <person name="Barker D."/>
            <person name="Barsanti P."/>
            <person name="Batterham P."/>
            <person name="Batzoglou S."/>
            <person name="Begun D."/>
            <person name="Bhutkar A."/>
            <person name="Blanco E."/>
            <person name="Bosak S.A."/>
            <person name="Bradley R.K."/>
            <person name="Brand A.D."/>
            <person name="Brent M.R."/>
            <person name="Brooks A.N."/>
            <person name="Brown R.H."/>
            <person name="Butlin R.K."/>
            <person name="Caggese C."/>
            <person name="Calvi B.R."/>
            <person name="Bernardo de Carvalho A."/>
            <person name="Caspi A."/>
            <person name="Castrezana S."/>
            <person name="Celniker S.E."/>
            <person name="Chang J.L."/>
            <person name="Chapple C."/>
            <person name="Chatterji S."/>
            <person name="Chinwalla A."/>
            <person name="Civetta A."/>
            <person name="Clifton S.W."/>
            <person name="Comeron J.M."/>
            <person name="Costello J.C."/>
            <person name="Coyne J.A."/>
            <person name="Daub J."/>
            <person name="David R.G."/>
            <person name="Delcher A.L."/>
            <person name="Delehaunty K."/>
            <person name="Do C.B."/>
            <person name="Ebling H."/>
            <person name="Edwards K."/>
            <person name="Eickbush T."/>
            <person name="Evans J.D."/>
            <person name="Filipski A."/>
            <person name="Findeiss S."/>
            <person name="Freyhult E."/>
            <person name="Fulton L."/>
            <person name="Fulton R."/>
            <person name="Garcia A.C."/>
            <person name="Gardiner A."/>
            <person name="Garfield D.A."/>
            <person name="Garvin B.E."/>
            <person name="Gibson G."/>
            <person name="Gilbert D."/>
            <person name="Gnerre S."/>
            <person name="Godfrey J."/>
            <person name="Good R."/>
            <person name="Gotea V."/>
            <person name="Gravely B."/>
            <person name="Greenberg A.J."/>
            <person name="Griffiths-Jones S."/>
            <person name="Gross S."/>
            <person name="Guigo R."/>
            <person name="Gustafson E.A."/>
            <person name="Haerty W."/>
            <person name="Hahn M.W."/>
            <person name="Halligan D.L."/>
            <person name="Halpern A.L."/>
            <person name="Halter G.M."/>
            <person name="Han M.V."/>
            <person name="Heger A."/>
            <person name="Hillier L."/>
            <person name="Hinrichs A.S."/>
            <person name="Holmes I."/>
            <person name="Hoskins R.A."/>
            <person name="Hubisz M.J."/>
            <person name="Hultmark D."/>
            <person name="Huntley M.A."/>
            <person name="Jaffe D.B."/>
            <person name="Jagadeeshan S."/>
            <person name="Jeck W.R."/>
            <person name="Johnson J."/>
            <person name="Jones C.D."/>
            <person name="Jordan W.C."/>
            <person name="Karpen G.H."/>
            <person name="Kataoka E."/>
            <person name="Keightley P.D."/>
            <person name="Kheradpour P."/>
            <person name="Kirkness E.F."/>
            <person name="Koerich L.B."/>
            <person name="Kristiansen K."/>
            <person name="Kudrna D."/>
            <person name="Kulathinal R.J."/>
            <person name="Kumar S."/>
            <person name="Kwok R."/>
            <person name="Lander E."/>
            <person name="Langley C.H."/>
            <person name="Lapoint R."/>
            <person name="Lazzaro B.P."/>
            <person name="Lee S.J."/>
            <person name="Levesque L."/>
            <person name="Li R."/>
            <person name="Lin C.F."/>
            <person name="Lin M.F."/>
            <person name="Lindblad-Toh K."/>
            <person name="Llopart A."/>
            <person name="Long M."/>
            <person name="Low L."/>
            <person name="Lozovsky E."/>
            <person name="Lu J."/>
            <person name="Luo M."/>
            <person name="Machado C.A."/>
            <person name="Makalowski W."/>
            <person name="Marzo M."/>
            <person name="Matsuda M."/>
            <person name="Matzkin L."/>
            <person name="McAllister B."/>
            <person name="McBride C.S."/>
            <person name="McKernan B."/>
            <person name="McKernan K."/>
            <person name="Mendez-Lago M."/>
            <person name="Minx P."/>
            <person name="Mollenhauer M.U."/>
            <person name="Montooth K."/>
            <person name="Mount S.M."/>
            <person name="Mu X."/>
            <person name="Myers E."/>
            <person name="Negre B."/>
            <person name="Newfeld S."/>
            <person name="Nielsen R."/>
            <person name="Noor M.A."/>
            <person name="O'Grady P."/>
            <person name="Pachter L."/>
            <person name="Papaceit M."/>
            <person name="Parisi M.J."/>
            <person name="Parisi M."/>
            <person name="Parts L."/>
            <person name="Pedersen J.S."/>
            <person name="Pesole G."/>
            <person name="Phillippy A.M."/>
            <person name="Ponting C.P."/>
            <person name="Pop M."/>
            <person name="Porcelli D."/>
            <person name="Powell J.R."/>
            <person name="Prohaska S."/>
            <person name="Pruitt K."/>
            <person name="Puig M."/>
            <person name="Quesneville H."/>
            <person name="Ram K.R."/>
            <person name="Rand D."/>
            <person name="Rasmussen M.D."/>
            <person name="Reed L.K."/>
            <person name="Reenan R."/>
            <person name="Reily A."/>
            <person name="Remington K.A."/>
            <person name="Rieger T.T."/>
            <person name="Ritchie M.G."/>
            <person name="Robin C."/>
            <person name="Rogers Y.H."/>
            <person name="Rohde C."/>
            <person name="Rozas J."/>
            <person name="Rubenfield M.J."/>
            <person name="Ruiz A."/>
            <person name="Russo S."/>
            <person name="Salzberg S.L."/>
            <person name="Sanchez-Gracia A."/>
            <person name="Saranga D.J."/>
            <person name="Sato H."/>
            <person name="Schaeffer S.W."/>
            <person name="Schatz M.C."/>
            <person name="Schlenke T."/>
            <person name="Schwartz R."/>
            <person name="Segarra C."/>
            <person name="Singh R.S."/>
            <person name="Sirot L."/>
            <person name="Sirota M."/>
            <person name="Sisneros N.B."/>
            <person name="Smith C.D."/>
            <person name="Smith T.F."/>
            <person name="Spieth J."/>
            <person name="Stage D.E."/>
            <person name="Stark A."/>
            <person name="Stephan W."/>
            <person name="Strausberg R.L."/>
            <person name="Strempel S."/>
            <person name="Sturgill D."/>
            <person name="Sutton G."/>
            <person name="Sutton G.G."/>
            <person name="Tao W."/>
            <person name="Teichmann S."/>
            <person name="Tobari Y.N."/>
            <person name="Tomimura Y."/>
            <person name="Tsolas J.M."/>
            <person name="Valente V.L."/>
            <person name="Venter E."/>
            <person name="Venter J.C."/>
            <person name="Vicario S."/>
            <person name="Vieira F.G."/>
            <person name="Vilella A.J."/>
            <person name="Villasante A."/>
            <person name="Walenz B."/>
            <person name="Wang J."/>
            <person name="Wasserman M."/>
            <person name="Watts T."/>
            <person name="Wilson D."/>
            <person name="Wilson R.K."/>
            <person name="Wing R.A."/>
            <person name="Wolfner M.F."/>
            <person name="Wong A."/>
            <person name="Wong G.K."/>
            <person name="Wu C.I."/>
            <person name="Wu G."/>
            <person name="Yamamoto D."/>
            <person name="Yang H.P."/>
            <person name="Yang S.P."/>
            <person name="Yorke J.A."/>
            <person name="Yoshida K."/>
            <person name="Zdobnov E."/>
            <person name="Zhang P."/>
            <person name="Zhang Y."/>
            <person name="Zimin A.V."/>
            <person name="Baldwin J."/>
            <person name="Abdouelleil A."/>
            <person name="Abdulkadir J."/>
            <person name="Abebe A."/>
            <person name="Abera B."/>
            <person name="Abreu J."/>
            <person name="Acer S.C."/>
            <person name="Aftuck L."/>
            <person name="Alexander A."/>
            <person name="An P."/>
            <person name="Anderson E."/>
            <person name="Anderson S."/>
            <person name="Arachi H."/>
            <person name="Azer M."/>
            <person name="Bachantsang P."/>
            <person name="Barry A."/>
            <person name="Bayul T."/>
            <person name="Berlin A."/>
            <person name="Bessette D."/>
            <person name="Bloom T."/>
            <person name="Blye J."/>
            <person name="Boguslavskiy L."/>
            <person name="Bonnet C."/>
            <person name="Boukhgalter B."/>
            <person name="Bourzgui I."/>
            <person name="Brown A."/>
            <person name="Cahill P."/>
            <person name="Channer S."/>
            <person name="Cheshatsang Y."/>
            <person name="Chuda L."/>
            <person name="Citroen M."/>
            <person name="Collymore A."/>
            <person name="Cooke P."/>
            <person name="Costello M."/>
            <person name="D'Aco K."/>
            <person name="Daza R."/>
            <person name="De Haan G."/>
            <person name="DeGray S."/>
            <person name="DeMaso C."/>
            <person name="Dhargay N."/>
            <person name="Dooley K."/>
            <person name="Dooley E."/>
            <person name="Doricent M."/>
            <person name="Dorje P."/>
            <person name="Dorjee K."/>
            <person name="Dupes A."/>
            <person name="Elong R."/>
            <person name="Falk J."/>
            <person name="Farina A."/>
            <person name="Faro S."/>
            <person name="Ferguson D."/>
            <person name="Fisher S."/>
            <person name="Foley C.D."/>
            <person name="Franke A."/>
            <person name="Friedrich D."/>
            <person name="Gadbois L."/>
            <person name="Gearin G."/>
            <person name="Gearin C.R."/>
            <person name="Giannoukos G."/>
            <person name="Goode T."/>
            <person name="Graham J."/>
            <person name="Grandbois E."/>
            <person name="Grewal S."/>
            <person name="Gyaltsen K."/>
            <person name="Hafez N."/>
            <person name="Hagos B."/>
            <person name="Hall J."/>
            <person name="Henson C."/>
            <person name="Hollinger A."/>
            <person name="Honan T."/>
            <person name="Huard M.D."/>
            <person name="Hughes L."/>
            <person name="Hurhula B."/>
            <person name="Husby M.E."/>
            <person name="Kamat A."/>
            <person name="Kanga B."/>
            <person name="Kashin S."/>
            <person name="Khazanovich D."/>
            <person name="Kisner P."/>
            <person name="Lance K."/>
            <person name="Lara M."/>
            <person name="Lee W."/>
            <person name="Lennon N."/>
            <person name="Letendre F."/>
            <person name="LeVine R."/>
            <person name="Lipovsky A."/>
            <person name="Liu X."/>
            <person name="Liu J."/>
            <person name="Liu S."/>
            <person name="Lokyitsang T."/>
            <person name="Lokyitsang Y."/>
            <person name="Lubonja R."/>
            <person name="Lui A."/>
            <person name="MacDonald P."/>
            <person name="Magnisalis V."/>
            <person name="Maru K."/>
            <person name="Matthews C."/>
            <person name="McCusker W."/>
            <person name="McDonough S."/>
            <person name="Mehta T."/>
            <person name="Meldrim J."/>
            <person name="Meneus L."/>
            <person name="Mihai O."/>
            <person name="Mihalev A."/>
            <person name="Mihova T."/>
            <person name="Mittelman R."/>
            <person name="Mlenga V."/>
            <person name="Montmayeur A."/>
            <person name="Mulrain L."/>
            <person name="Navidi A."/>
            <person name="Naylor J."/>
            <person name="Negash T."/>
            <person name="Nguyen T."/>
            <person name="Nguyen N."/>
            <person name="Nicol R."/>
            <person name="Norbu C."/>
            <person name="Norbu N."/>
            <person name="Novod N."/>
            <person name="O'Neill B."/>
            <person name="Osman S."/>
            <person name="Markiewicz E."/>
            <person name="Oyono O.L."/>
            <person name="Patti C."/>
            <person name="Phunkhang P."/>
            <person name="Pierre F."/>
            <person name="Priest M."/>
            <person name="Raghuraman S."/>
            <person name="Rege F."/>
            <person name="Reyes R."/>
            <person name="Rise C."/>
            <person name="Rogov P."/>
            <person name="Ross K."/>
            <person name="Ryan E."/>
            <person name="Settipalli S."/>
            <person name="Shea T."/>
            <person name="Sherpa N."/>
            <person name="Shi L."/>
            <person name="Shih D."/>
            <person name="Sparrow T."/>
            <person name="Spaulding J."/>
            <person name="Stalker J."/>
            <person name="Stange-Thomann N."/>
            <person name="Stavropoulos S."/>
            <person name="Stone C."/>
            <person name="Strader C."/>
            <person name="Tesfaye S."/>
            <person name="Thomson T."/>
            <person name="Thoulutsang Y."/>
            <person name="Thoulutsang D."/>
            <person name="Topham K."/>
            <person name="Topping I."/>
            <person name="Tsamla T."/>
            <person name="Vassiliev H."/>
            <person name="Vo A."/>
            <person name="Wangchuk T."/>
            <person name="Wangdi T."/>
            <person name="Weiand M."/>
            <person name="Wilkinson J."/>
            <person name="Wilson A."/>
            <person name="Yadav S."/>
            <person name="Young G."/>
            <person name="Yu Q."/>
            <person name="Zembek L."/>
            <person name="Zhong D."/>
            <person name="Zimmer A."/>
            <person name="Zwirko Z."/>
            <person name="Jaffe D.B."/>
            <person name="Alvarez P."/>
            <person name="Brockman W."/>
            <person name="Butler J."/>
            <person name="Chin C."/>
            <person name="Gnerre S."/>
            <person name="Grabherr M."/>
            <person name="Kleber M."/>
            <person name="Mauceli E."/>
            <person name="MacCallum I."/>
        </authorList>
    </citation>
    <scope>NUCLEOTIDE SEQUENCE [LARGE SCALE GENOMIC DNA]</scope>
    <source>
        <strain evidence="13">MSH-3 / Tucson 14011-0111.49</strain>
    </source>
</reference>
<organism evidence="13">
    <name type="scientific">Drosophila persimilis</name>
    <name type="common">Fruit fly</name>
    <dbReference type="NCBI Taxonomy" id="7234"/>
    <lineage>
        <taxon>Eukaryota</taxon>
        <taxon>Metazoa</taxon>
        <taxon>Ecdysozoa</taxon>
        <taxon>Arthropoda</taxon>
        <taxon>Hexapoda</taxon>
        <taxon>Insecta</taxon>
        <taxon>Pterygota</taxon>
        <taxon>Neoptera</taxon>
        <taxon>Endopterygota</taxon>
        <taxon>Diptera</taxon>
        <taxon>Brachycera</taxon>
        <taxon>Muscomorpha</taxon>
        <taxon>Ephydroidea</taxon>
        <taxon>Drosophilidae</taxon>
        <taxon>Drosophila</taxon>
        <taxon>Sophophora</taxon>
    </lineage>
</organism>
<dbReference type="PROSITE" id="PS51084">
    <property type="entry name" value="HIT_2"/>
    <property type="match status" value="1"/>
</dbReference>
<keyword evidence="6" id="KW-0238">DNA-binding</keyword>
<evidence type="ECO:0000256" key="2">
    <source>
        <dbReference type="ARBA" id="ARBA00022723"/>
    </source>
</evidence>
<dbReference type="SMART" id="SM00355">
    <property type="entry name" value="ZnF_C2H2"/>
    <property type="match status" value="2"/>
</dbReference>
<evidence type="ECO:0000256" key="1">
    <source>
        <dbReference type="ARBA" id="ARBA00004123"/>
    </source>
</evidence>
<dbReference type="SUPFAM" id="SSF54197">
    <property type="entry name" value="HIT-like"/>
    <property type="match status" value="2"/>
</dbReference>
<dbReference type="PROSITE" id="PS00028">
    <property type="entry name" value="ZINC_FINGER_C2H2_1"/>
    <property type="match status" value="1"/>
</dbReference>
<dbReference type="STRING" id="7234.B4GLV6"/>
<dbReference type="GO" id="GO:0030983">
    <property type="term" value="F:mismatched DNA binding"/>
    <property type="evidence" value="ECO:0007669"/>
    <property type="project" value="TreeGrafter"/>
</dbReference>
<dbReference type="EMBL" id="CH479185">
    <property type="protein sequence ID" value="EDW38530.1"/>
    <property type="molecule type" value="Genomic_DNA"/>
</dbReference>
<dbReference type="GO" id="GO:0003725">
    <property type="term" value="F:double-stranded RNA binding"/>
    <property type="evidence" value="ECO:0007669"/>
    <property type="project" value="TreeGrafter"/>
</dbReference>
<keyword evidence="13" id="KW-1185">Reference proteome</keyword>
<comment type="caution">
    <text evidence="9">Lacks conserved residue(s) required for the propagation of feature annotation.</text>
</comment>
<evidence type="ECO:0000256" key="8">
    <source>
        <dbReference type="ARBA" id="ARBA00023242"/>
    </source>
</evidence>
<feature type="compositionally biased region" description="Basic and acidic residues" evidence="10">
    <location>
        <begin position="421"/>
        <end position="436"/>
    </location>
</feature>
<evidence type="ECO:0000313" key="13">
    <source>
        <dbReference type="Proteomes" id="UP000008744"/>
    </source>
</evidence>
<keyword evidence="4" id="KW-0378">Hydrolase</keyword>
<feature type="compositionally biased region" description="Low complexity" evidence="10">
    <location>
        <begin position="576"/>
        <end position="594"/>
    </location>
</feature>
<dbReference type="InterPro" id="IPR032566">
    <property type="entry name" value="Znf-C2HE"/>
</dbReference>
<dbReference type="PANTHER" id="PTHR12486:SF4">
    <property type="entry name" value="APRATAXIN"/>
    <property type="match status" value="1"/>
</dbReference>
<gene>
    <name evidence="12" type="primary">Dper\GL12649</name>
    <name evidence="12" type="ORF">Dper_GL12649</name>
</gene>
<dbReference type="GO" id="GO:0033699">
    <property type="term" value="F:DNA 5'-adenosine monophosphate hydrolase activity"/>
    <property type="evidence" value="ECO:0007669"/>
    <property type="project" value="TreeGrafter"/>
</dbReference>
<proteinExistence type="predicted"/>
<name>B4GLV6_DROPE</name>
<evidence type="ECO:0000259" key="11">
    <source>
        <dbReference type="PROSITE" id="PS51084"/>
    </source>
</evidence>
<dbReference type="FunFam" id="3.30.428.10:FF:000004">
    <property type="entry name" value="aprataxin isoform X2"/>
    <property type="match status" value="2"/>
</dbReference>
<dbReference type="HOGENOM" id="CLU_024713_0_0_1"/>
<dbReference type="InterPro" id="IPR036265">
    <property type="entry name" value="HIT-like_sf"/>
</dbReference>
<evidence type="ECO:0000256" key="3">
    <source>
        <dbReference type="ARBA" id="ARBA00022763"/>
    </source>
</evidence>
<dbReference type="PhylomeDB" id="B4GLV6"/>
<dbReference type="GO" id="GO:0005634">
    <property type="term" value="C:nucleus"/>
    <property type="evidence" value="ECO:0007669"/>
    <property type="project" value="UniProtKB-SubCell"/>
</dbReference>
<feature type="region of interest" description="Disordered" evidence="10">
    <location>
        <begin position="421"/>
        <end position="447"/>
    </location>
</feature>
<dbReference type="GO" id="GO:0000012">
    <property type="term" value="P:single strand break repair"/>
    <property type="evidence" value="ECO:0007669"/>
    <property type="project" value="TreeGrafter"/>
</dbReference>
<keyword evidence="8" id="KW-0539">Nucleus</keyword>
<dbReference type="GO" id="GO:1990165">
    <property type="term" value="F:single-strand break-containing DNA binding"/>
    <property type="evidence" value="ECO:0007669"/>
    <property type="project" value="TreeGrafter"/>
</dbReference>
<feature type="domain" description="HIT" evidence="11">
    <location>
        <begin position="3"/>
        <end position="107"/>
    </location>
</feature>
<dbReference type="Gene3D" id="3.30.428.10">
    <property type="entry name" value="HIT-like"/>
    <property type="match status" value="2"/>
</dbReference>
<evidence type="ECO:0000256" key="4">
    <source>
        <dbReference type="ARBA" id="ARBA00022801"/>
    </source>
</evidence>
<keyword evidence="3" id="KW-0227">DNA damage</keyword>
<evidence type="ECO:0000313" key="12">
    <source>
        <dbReference type="EMBL" id="EDW38530.1"/>
    </source>
</evidence>
<dbReference type="InterPro" id="IPR013087">
    <property type="entry name" value="Znf_C2H2_type"/>
</dbReference>
<dbReference type="Pfam" id="PF16278">
    <property type="entry name" value="zf-C2HE"/>
    <property type="match status" value="2"/>
</dbReference>
<feature type="compositionally biased region" description="Polar residues" evidence="10">
    <location>
        <begin position="595"/>
        <end position="605"/>
    </location>
</feature>
<feature type="compositionally biased region" description="Polar residues" evidence="10">
    <location>
        <begin position="437"/>
        <end position="447"/>
    </location>
</feature>
<comment type="subcellular location">
    <subcellularLocation>
        <location evidence="1">Nucleus</location>
    </subcellularLocation>
</comment>
<protein>
    <submittedName>
        <fullName evidence="12">GL12649</fullName>
    </submittedName>
</protein>
<dbReference type="GO" id="GO:0046872">
    <property type="term" value="F:metal ion binding"/>
    <property type="evidence" value="ECO:0007669"/>
    <property type="project" value="UniProtKB-KW"/>
</dbReference>
<keyword evidence="7" id="KW-0234">DNA repair</keyword>
<evidence type="ECO:0000256" key="9">
    <source>
        <dbReference type="PROSITE-ProRule" id="PRU00464"/>
    </source>
</evidence>
<dbReference type="Pfam" id="PF11969">
    <property type="entry name" value="DcpS_C"/>
    <property type="match status" value="2"/>
</dbReference>
<evidence type="ECO:0000256" key="6">
    <source>
        <dbReference type="ARBA" id="ARBA00023125"/>
    </source>
</evidence>
<feature type="region of interest" description="Disordered" evidence="10">
    <location>
        <begin position="504"/>
        <end position="605"/>
    </location>
</feature>
<keyword evidence="5" id="KW-0862">Zinc</keyword>
<dbReference type="SMR" id="B4GLV6"/>
<dbReference type="OMA" id="NQCERIC"/>
<evidence type="ECO:0000256" key="7">
    <source>
        <dbReference type="ARBA" id="ARBA00023204"/>
    </source>
</evidence>
<dbReference type="GO" id="GO:0003697">
    <property type="term" value="F:single-stranded DNA binding"/>
    <property type="evidence" value="ECO:0007669"/>
    <property type="project" value="TreeGrafter"/>
</dbReference>
<keyword evidence="2" id="KW-0479">Metal-binding</keyword>
<dbReference type="OrthoDB" id="3512845at2759"/>
<accession>B4GLV6</accession>
<sequence>MWRLNLINTIADQANWIISSDVAIVIADKYPKAQHHYLVLPKAEISSVFNLTREHLPLLEELHLLARNVVEVRGQQWNDFKVGFHAEPSLERVHLHVISQDFVSPCLKRKKHWTSFNTALFVPYEELRDKLQSENSFQRLPPHAYHKLLDSPLQCNQCERICINLPKLKEHLLEHLLNKNGQQKSVIYTKIETSKDKINIMDVTEKNKIKMDHIKQNIRNELRKKILDKNHILIESDRAVVVKADYPKAQYHFRVVAKEDIEDVTKLTSDHLQLLDHMMELAVQIIGKQDHLPSRNFRIGFKADPFWDRLNMHVISDDFYSLSMKRIKHWNSFNTELFLPFQQAYMMLDSEGAIETLSEVEFQKLKEQTPLHCNQCDFQSPLLLALKAHLFTHWQDKESERRTKKQMEDIVKLLDEAKLEDTAKPEAASSREEHEITASTSQKSMDQNQAVGADANAYHQCGPLVNLMNLQHINNPFRNTPARFGIAAKTHPQPTNSMYAPRPHRAGNPLAYAPRPQQGGNPFRNMPPRPQLGGNRFGPHLNRFGPQSKDMMPMFAAPNQQPRFGPKQPQNHRPRAPNQPQNQRPRGPNQPQNQGTRAPNQSKFQ</sequence>
<dbReference type="PANTHER" id="PTHR12486">
    <property type="entry name" value="APRATAXIN-RELATED"/>
    <property type="match status" value="1"/>
</dbReference>
<dbReference type="eggNOG" id="KOG0562">
    <property type="taxonomic scope" value="Eukaryota"/>
</dbReference>